<keyword evidence="4 10" id="KW-0812">Transmembrane</keyword>
<sequence>MEVGALLTSAGINIALCAVLFSLYSILRKQPSNRIVYFGRKLAPVRSKFDDHFFFERFVPSPSWLVKAWETSEDEILAIGGLDAVVFQRLLIFSMRAFSIASIVCVFLVLPVNYYGKDMEHKKIPSESLEVFSIENVNENSRWLGSHCLALYIMSTAACGLLYCEYKSITNMRLAHITQSPPNPSHFTVLVRSVPWSPGESYSDSVKKFFTDYYGSDYLSHKMVYDCSVLHKILRDAEKVCHLIKTVPMDGLDTRPSCLCAGSTSFEVLSNESGSANSSVSFTDLSLASRDNECPSAFVFFKTRYAAVVATRMLQTPNPMLWVTEMAPERQDVLWESLSIPFRQIWLRKIATILASTVFMFIFLVPVTFVQGLTQLDKLSRMFPFFKGMLKKGLINHLVTGYLPSVVLMLFLYTVPPMMMFFSSVEGPVSRSRRKRSACVKILYFTIWNVFFVNVLSGSVISQLSVFTSVRDVPTELAKAIPSQATFFMTYVLTSGWASLACELMQLFPLLCNLINKFILRDSEDSSYWLMSFPYHTEVPRVLLFGVIGFTCAVMAPLILPFLLVYFAMAYLVYRNQILNVYLKKYDSGGQYWPIVHNTTIFSLVLTQIITLGVFGLKESPVASAFTIPLIISTLLFHEYCRQRFLPAFRKTAAQVLIEMDRRNEQAGTLEEIHQRLPSEYCQIPLGSHRICDSTLLQDIVHDHVQVKSEAESSECGAVCNYKIEESTIS</sequence>
<evidence type="ECO:0008006" key="16">
    <source>
        <dbReference type="Google" id="ProtNLM"/>
    </source>
</evidence>
<evidence type="ECO:0000259" key="13">
    <source>
        <dbReference type="Pfam" id="PF14703"/>
    </source>
</evidence>
<evidence type="ECO:0000259" key="11">
    <source>
        <dbReference type="Pfam" id="PF02714"/>
    </source>
</evidence>
<evidence type="ECO:0000256" key="2">
    <source>
        <dbReference type="ARBA" id="ARBA00007779"/>
    </source>
</evidence>
<feature type="transmembrane region" description="Helical" evidence="10">
    <location>
        <begin position="143"/>
        <end position="164"/>
    </location>
</feature>
<accession>A0AAV8T7U8</accession>
<dbReference type="GO" id="GO:0005886">
    <property type="term" value="C:plasma membrane"/>
    <property type="evidence" value="ECO:0007669"/>
    <property type="project" value="TreeGrafter"/>
</dbReference>
<feature type="domain" description="CSC1/OSCA1-like 7TM region" evidence="11">
    <location>
        <begin position="348"/>
        <end position="615"/>
    </location>
</feature>
<feature type="transmembrane region" description="Helical" evidence="10">
    <location>
        <begin position="97"/>
        <end position="116"/>
    </location>
</feature>
<feature type="transmembrane region" description="Helical" evidence="10">
    <location>
        <begin position="542"/>
        <end position="574"/>
    </location>
</feature>
<keyword evidence="3" id="KW-0813">Transport</keyword>
<dbReference type="InterPro" id="IPR045122">
    <property type="entry name" value="Csc1-like"/>
</dbReference>
<dbReference type="AlphaFoldDB" id="A0AAV8T7U8"/>
<evidence type="ECO:0000256" key="4">
    <source>
        <dbReference type="ARBA" id="ARBA00022692"/>
    </source>
</evidence>
<feature type="transmembrane region" description="Helical" evidence="10">
    <location>
        <begin position="350"/>
        <end position="374"/>
    </location>
</feature>
<comment type="subcellular location">
    <subcellularLocation>
        <location evidence="1">Membrane</location>
        <topology evidence="1">Multi-pass membrane protein</topology>
    </subcellularLocation>
</comment>
<keyword evidence="6 10" id="KW-1133">Transmembrane helix</keyword>
<evidence type="ECO:0000256" key="3">
    <source>
        <dbReference type="ARBA" id="ARBA00022448"/>
    </source>
</evidence>
<evidence type="ECO:0000256" key="10">
    <source>
        <dbReference type="SAM" id="Phobius"/>
    </source>
</evidence>
<keyword evidence="15" id="KW-1185">Reference proteome</keyword>
<feature type="domain" description="CSC1/OSCA1-like cytosolic" evidence="13">
    <location>
        <begin position="186"/>
        <end position="336"/>
    </location>
</feature>
<name>A0AAV8T7U8_9ROSI</name>
<reference evidence="14 15" key="1">
    <citation type="submission" date="2021-09" db="EMBL/GenBank/DDBJ databases">
        <title>Genomic insights and catalytic innovation underlie evolution of tropane alkaloids biosynthesis.</title>
        <authorList>
            <person name="Wang Y.-J."/>
            <person name="Tian T."/>
            <person name="Huang J.-P."/>
            <person name="Huang S.-X."/>
        </authorList>
    </citation>
    <scope>NUCLEOTIDE SEQUENCE [LARGE SCALE GENOMIC DNA]</scope>
    <source>
        <strain evidence="14">KIB-2018</strain>
        <tissue evidence="14">Leaf</tissue>
    </source>
</reference>
<dbReference type="InterPro" id="IPR003864">
    <property type="entry name" value="CSC1/OSCA1-like_7TM"/>
</dbReference>
<feature type="transmembrane region" description="Helical" evidence="10">
    <location>
        <begin position="6"/>
        <end position="27"/>
    </location>
</feature>
<dbReference type="Pfam" id="PF02714">
    <property type="entry name" value="RSN1_7TM"/>
    <property type="match status" value="1"/>
</dbReference>
<evidence type="ECO:0000256" key="8">
    <source>
        <dbReference type="ARBA" id="ARBA00023136"/>
    </source>
</evidence>
<feature type="transmembrane region" description="Helical" evidence="10">
    <location>
        <begin position="394"/>
        <end position="415"/>
    </location>
</feature>
<keyword evidence="5" id="KW-0106">Calcium</keyword>
<evidence type="ECO:0000256" key="7">
    <source>
        <dbReference type="ARBA" id="ARBA00023065"/>
    </source>
</evidence>
<evidence type="ECO:0000256" key="1">
    <source>
        <dbReference type="ARBA" id="ARBA00004141"/>
    </source>
</evidence>
<dbReference type="PANTHER" id="PTHR13018:SF117">
    <property type="entry name" value="CSC1-LIKE PROTEIN RXW8"/>
    <property type="match status" value="1"/>
</dbReference>
<protein>
    <recommendedName>
        <fullName evidence="16">CSC1-like protein RXW8</fullName>
    </recommendedName>
</protein>
<evidence type="ECO:0000259" key="12">
    <source>
        <dbReference type="Pfam" id="PF13967"/>
    </source>
</evidence>
<dbReference type="Pfam" id="PF14703">
    <property type="entry name" value="PHM7_cyt"/>
    <property type="match status" value="1"/>
</dbReference>
<dbReference type="PANTHER" id="PTHR13018">
    <property type="entry name" value="PROBABLE MEMBRANE PROTEIN DUF221-RELATED"/>
    <property type="match status" value="1"/>
</dbReference>
<organism evidence="14 15">
    <name type="scientific">Erythroxylum novogranatense</name>
    <dbReference type="NCBI Taxonomy" id="1862640"/>
    <lineage>
        <taxon>Eukaryota</taxon>
        <taxon>Viridiplantae</taxon>
        <taxon>Streptophyta</taxon>
        <taxon>Embryophyta</taxon>
        <taxon>Tracheophyta</taxon>
        <taxon>Spermatophyta</taxon>
        <taxon>Magnoliopsida</taxon>
        <taxon>eudicotyledons</taxon>
        <taxon>Gunneridae</taxon>
        <taxon>Pentapetalae</taxon>
        <taxon>rosids</taxon>
        <taxon>fabids</taxon>
        <taxon>Malpighiales</taxon>
        <taxon>Erythroxylaceae</taxon>
        <taxon>Erythroxylum</taxon>
    </lineage>
</organism>
<evidence type="ECO:0000256" key="6">
    <source>
        <dbReference type="ARBA" id="ARBA00022989"/>
    </source>
</evidence>
<evidence type="ECO:0000313" key="14">
    <source>
        <dbReference type="EMBL" id="KAJ8762466.1"/>
    </source>
</evidence>
<dbReference type="EMBL" id="JAIWQS010000006">
    <property type="protein sequence ID" value="KAJ8762466.1"/>
    <property type="molecule type" value="Genomic_DNA"/>
</dbReference>
<feature type="transmembrane region" description="Helical" evidence="10">
    <location>
        <begin position="595"/>
        <end position="616"/>
    </location>
</feature>
<evidence type="ECO:0000313" key="15">
    <source>
        <dbReference type="Proteomes" id="UP001159364"/>
    </source>
</evidence>
<keyword evidence="9" id="KW-0407">Ion channel</keyword>
<dbReference type="InterPro" id="IPR032880">
    <property type="entry name" value="CSC1/OSCA1-like_N"/>
</dbReference>
<evidence type="ECO:0000256" key="5">
    <source>
        <dbReference type="ARBA" id="ARBA00022837"/>
    </source>
</evidence>
<dbReference type="GO" id="GO:0005227">
    <property type="term" value="F:calcium-activated cation channel activity"/>
    <property type="evidence" value="ECO:0007669"/>
    <property type="project" value="InterPro"/>
</dbReference>
<feature type="domain" description="CSC1/OSCA1-like N-terminal transmembrane" evidence="12">
    <location>
        <begin position="5"/>
        <end position="164"/>
    </location>
</feature>
<dbReference type="Pfam" id="PF13967">
    <property type="entry name" value="RSN1_TM"/>
    <property type="match status" value="1"/>
</dbReference>
<comment type="similarity">
    <text evidence="2">Belongs to the CSC1 (TC 1.A.17) family.</text>
</comment>
<keyword evidence="7" id="KW-0406">Ion transport</keyword>
<keyword evidence="8 10" id="KW-0472">Membrane</keyword>
<comment type="caution">
    <text evidence="14">The sequence shown here is derived from an EMBL/GenBank/DDBJ whole genome shotgun (WGS) entry which is preliminary data.</text>
</comment>
<gene>
    <name evidence="14" type="ORF">K2173_007905</name>
</gene>
<dbReference type="Proteomes" id="UP001159364">
    <property type="component" value="Linkage Group LG06"/>
</dbReference>
<feature type="transmembrane region" description="Helical" evidence="10">
    <location>
        <begin position="442"/>
        <end position="461"/>
    </location>
</feature>
<evidence type="ECO:0000256" key="9">
    <source>
        <dbReference type="ARBA" id="ARBA00023303"/>
    </source>
</evidence>
<feature type="transmembrane region" description="Helical" evidence="10">
    <location>
        <begin position="622"/>
        <end position="641"/>
    </location>
</feature>
<proteinExistence type="inferred from homology"/>
<dbReference type="InterPro" id="IPR027815">
    <property type="entry name" value="CSC1/OSCA1-like_cyt"/>
</dbReference>